<evidence type="ECO:0000313" key="3">
    <source>
        <dbReference type="EMBL" id="AOW13638.1"/>
    </source>
</evidence>
<dbReference type="Pfam" id="PF16113">
    <property type="entry name" value="ECH_2"/>
    <property type="match status" value="1"/>
</dbReference>
<dbReference type="KEGG" id="hyl:LPB072_13045"/>
<proteinExistence type="predicted"/>
<name>A0A167HZH0_9BURK</name>
<dbReference type="NCBIfam" id="NF004127">
    <property type="entry name" value="PRK05617.1"/>
    <property type="match status" value="1"/>
</dbReference>
<dbReference type="RefSeq" id="WP_066090481.1">
    <property type="nucleotide sequence ID" value="NZ_CP017476.1"/>
</dbReference>
<dbReference type="Gene3D" id="3.90.226.10">
    <property type="entry name" value="2-enoyl-CoA Hydratase, Chain A, domain 1"/>
    <property type="match status" value="1"/>
</dbReference>
<evidence type="ECO:0000259" key="2">
    <source>
        <dbReference type="Pfam" id="PF16113"/>
    </source>
</evidence>
<dbReference type="SUPFAM" id="SSF52096">
    <property type="entry name" value="ClpP/crotonase"/>
    <property type="match status" value="1"/>
</dbReference>
<dbReference type="Proteomes" id="UP000185680">
    <property type="component" value="Chromosome"/>
</dbReference>
<dbReference type="EMBL" id="CP017476">
    <property type="protein sequence ID" value="AOW13638.1"/>
    <property type="molecule type" value="Genomic_DNA"/>
</dbReference>
<evidence type="ECO:0000313" key="4">
    <source>
        <dbReference type="EMBL" id="OAD41935.1"/>
    </source>
</evidence>
<dbReference type="STRING" id="1763535.LPB072_13045"/>
<dbReference type="CDD" id="cd06558">
    <property type="entry name" value="crotonase-like"/>
    <property type="match status" value="1"/>
</dbReference>
<organism evidence="3 6">
    <name type="scientific">Hydrogenophaga crassostreae</name>
    <dbReference type="NCBI Taxonomy" id="1763535"/>
    <lineage>
        <taxon>Bacteria</taxon>
        <taxon>Pseudomonadati</taxon>
        <taxon>Pseudomonadota</taxon>
        <taxon>Betaproteobacteria</taxon>
        <taxon>Burkholderiales</taxon>
        <taxon>Comamonadaceae</taxon>
        <taxon>Hydrogenophaga</taxon>
    </lineage>
</organism>
<keyword evidence="1 3" id="KW-0378">Hydrolase</keyword>
<reference evidence="4 5" key="1">
    <citation type="submission" date="2016-02" db="EMBL/GenBank/DDBJ databases">
        <title>Draft genome sequence of Hydrogenophaga sp. LPB0072.</title>
        <authorList>
            <person name="Shin S.-K."/>
            <person name="Yi H."/>
        </authorList>
    </citation>
    <scope>NUCLEOTIDE SEQUENCE [LARGE SCALE GENOMIC DNA]</scope>
    <source>
        <strain evidence="4 5">LPB0072</strain>
    </source>
</reference>
<evidence type="ECO:0000256" key="1">
    <source>
        <dbReference type="ARBA" id="ARBA00022801"/>
    </source>
</evidence>
<dbReference type="EMBL" id="LVWD01000013">
    <property type="protein sequence ID" value="OAD41935.1"/>
    <property type="molecule type" value="Genomic_DNA"/>
</dbReference>
<dbReference type="PANTHER" id="PTHR43176:SF6">
    <property type="entry name" value="3-HYDROXYISOBUTYRYL-COA HYDROLASE"/>
    <property type="match status" value="1"/>
</dbReference>
<evidence type="ECO:0000313" key="5">
    <source>
        <dbReference type="Proteomes" id="UP000185657"/>
    </source>
</evidence>
<keyword evidence="5" id="KW-1185">Reference proteome</keyword>
<evidence type="ECO:0000313" key="6">
    <source>
        <dbReference type="Proteomes" id="UP000185680"/>
    </source>
</evidence>
<dbReference type="OrthoDB" id="9790967at2"/>
<protein>
    <submittedName>
        <fullName evidence="3">3-hydroxyisobutyryl-CoA hydrolase</fullName>
    </submittedName>
</protein>
<feature type="domain" description="Enoyl-CoA hydratase/isomerase" evidence="2">
    <location>
        <begin position="20"/>
        <end position="353"/>
    </location>
</feature>
<reference evidence="3 6" key="2">
    <citation type="submission" date="2016-10" db="EMBL/GenBank/DDBJ databases">
        <title>Hydorgenophaga sp. LPB0072 isolated from gastropod.</title>
        <authorList>
            <person name="Kim E."/>
            <person name="Yi H."/>
        </authorList>
    </citation>
    <scope>NUCLEOTIDE SEQUENCE [LARGE SCALE GENOMIC DNA]</scope>
    <source>
        <strain evidence="3 6">LPB0072</strain>
    </source>
</reference>
<dbReference type="GO" id="GO:0003860">
    <property type="term" value="F:3-hydroxyisobutyryl-CoA hydrolase activity"/>
    <property type="evidence" value="ECO:0007669"/>
    <property type="project" value="InterPro"/>
</dbReference>
<dbReference type="InterPro" id="IPR029045">
    <property type="entry name" value="ClpP/crotonase-like_dom_sf"/>
</dbReference>
<dbReference type="PANTHER" id="PTHR43176">
    <property type="entry name" value="3-HYDROXYISOBUTYRYL-COA HYDROLASE-RELATED"/>
    <property type="match status" value="1"/>
</dbReference>
<dbReference type="InterPro" id="IPR032259">
    <property type="entry name" value="HIBYL-CoA-H"/>
</dbReference>
<dbReference type="AlphaFoldDB" id="A0A167HZH0"/>
<accession>A0A167HZH0</accession>
<gene>
    <name evidence="3" type="ORF">LPB072_13045</name>
    <name evidence="4" type="ORF">LPB72_11665</name>
</gene>
<dbReference type="InterPro" id="IPR045004">
    <property type="entry name" value="ECH_dom"/>
</dbReference>
<dbReference type="Proteomes" id="UP000185657">
    <property type="component" value="Unassembled WGS sequence"/>
</dbReference>
<sequence length="368" mass="40455">MNATLSTTESFVLTEVRGRVGCITLNRPKALNALSLDMVRGLTTALIQWRDDAHVLAVVVRGVNKDGPFGSFCAGGDIRFFHQAALANDPSLGEFFTEEYALNHLIHTYSKPYIALMDGIVMGGGMGISQGASLRLVTERSKLAMPETGIGLFPDVGGGYFLSRCPGRMGEYLALTGRVINGVEALATDLADAQMESARLTGLWESLGTTPYENGEAVERWFQTYTQKNTEKHTLPLTEINRVFALDSVTAIVEALTGTDSDWARETLATLRKRSPLMLHVVLEQVRRARSLGLSDNLRMERDMVHQCFNLRPGAASETVEGIRALAVDKDHQPRWNPARIEDVTGEMVSAFFTSPWAAEQHPLRMLG</sequence>
<dbReference type="GO" id="GO:0006574">
    <property type="term" value="P:L-valine catabolic process"/>
    <property type="evidence" value="ECO:0007669"/>
    <property type="project" value="TreeGrafter"/>
</dbReference>